<dbReference type="InterPro" id="IPR036047">
    <property type="entry name" value="F-box-like_dom_sf"/>
</dbReference>
<evidence type="ECO:0000313" key="4">
    <source>
        <dbReference type="Proteomes" id="UP000799776"/>
    </source>
</evidence>
<dbReference type="Pfam" id="PF12937">
    <property type="entry name" value="F-box-like"/>
    <property type="match status" value="1"/>
</dbReference>
<dbReference type="InterPro" id="IPR032675">
    <property type="entry name" value="LRR_dom_sf"/>
</dbReference>
<dbReference type="OrthoDB" id="408631at2759"/>
<dbReference type="Gene3D" id="3.80.10.10">
    <property type="entry name" value="Ribonuclease Inhibitor"/>
    <property type="match status" value="2"/>
</dbReference>
<dbReference type="AlphaFoldDB" id="A0A9P4I1U3"/>
<name>A0A9P4I1U3_9PEZI</name>
<protein>
    <recommendedName>
        <fullName evidence="2">F-box domain-containing protein</fullName>
    </recommendedName>
</protein>
<feature type="region of interest" description="Disordered" evidence="1">
    <location>
        <begin position="647"/>
        <end position="675"/>
    </location>
</feature>
<comment type="caution">
    <text evidence="3">The sequence shown here is derived from an EMBL/GenBank/DDBJ whole genome shotgun (WGS) entry which is preliminary data.</text>
</comment>
<evidence type="ECO:0000313" key="3">
    <source>
        <dbReference type="EMBL" id="KAF2090662.1"/>
    </source>
</evidence>
<feature type="compositionally biased region" description="Polar residues" evidence="1">
    <location>
        <begin position="649"/>
        <end position="667"/>
    </location>
</feature>
<dbReference type="EMBL" id="ML978712">
    <property type="protein sequence ID" value="KAF2090662.1"/>
    <property type="molecule type" value="Genomic_DNA"/>
</dbReference>
<dbReference type="SUPFAM" id="SSF81383">
    <property type="entry name" value="F-box domain"/>
    <property type="match status" value="1"/>
</dbReference>
<reference evidence="3" key="1">
    <citation type="journal article" date="2020" name="Stud. Mycol.">
        <title>101 Dothideomycetes genomes: a test case for predicting lifestyles and emergence of pathogens.</title>
        <authorList>
            <person name="Haridas S."/>
            <person name="Albert R."/>
            <person name="Binder M."/>
            <person name="Bloem J."/>
            <person name="Labutti K."/>
            <person name="Salamov A."/>
            <person name="Andreopoulos B."/>
            <person name="Baker S."/>
            <person name="Barry K."/>
            <person name="Bills G."/>
            <person name="Bluhm B."/>
            <person name="Cannon C."/>
            <person name="Castanera R."/>
            <person name="Culley D."/>
            <person name="Daum C."/>
            <person name="Ezra D."/>
            <person name="Gonzalez J."/>
            <person name="Henrissat B."/>
            <person name="Kuo A."/>
            <person name="Liang C."/>
            <person name="Lipzen A."/>
            <person name="Lutzoni F."/>
            <person name="Magnuson J."/>
            <person name="Mondo S."/>
            <person name="Nolan M."/>
            <person name="Ohm R."/>
            <person name="Pangilinan J."/>
            <person name="Park H.-J."/>
            <person name="Ramirez L."/>
            <person name="Alfaro M."/>
            <person name="Sun H."/>
            <person name="Tritt A."/>
            <person name="Yoshinaga Y."/>
            <person name="Zwiers L.-H."/>
            <person name="Turgeon B."/>
            <person name="Goodwin S."/>
            <person name="Spatafora J."/>
            <person name="Crous P."/>
            <person name="Grigoriev I."/>
        </authorList>
    </citation>
    <scope>NUCLEOTIDE SEQUENCE</scope>
    <source>
        <strain evidence="3">CBS 121410</strain>
    </source>
</reference>
<evidence type="ECO:0000256" key="1">
    <source>
        <dbReference type="SAM" id="MobiDB-lite"/>
    </source>
</evidence>
<dbReference type="SUPFAM" id="SSF52047">
    <property type="entry name" value="RNI-like"/>
    <property type="match status" value="1"/>
</dbReference>
<dbReference type="Gene3D" id="1.20.1280.50">
    <property type="match status" value="1"/>
</dbReference>
<organism evidence="3 4">
    <name type="scientific">Saccharata proteae CBS 121410</name>
    <dbReference type="NCBI Taxonomy" id="1314787"/>
    <lineage>
        <taxon>Eukaryota</taxon>
        <taxon>Fungi</taxon>
        <taxon>Dikarya</taxon>
        <taxon>Ascomycota</taxon>
        <taxon>Pezizomycotina</taxon>
        <taxon>Dothideomycetes</taxon>
        <taxon>Dothideomycetes incertae sedis</taxon>
        <taxon>Botryosphaeriales</taxon>
        <taxon>Saccharataceae</taxon>
        <taxon>Saccharata</taxon>
    </lineage>
</organism>
<dbReference type="InterPro" id="IPR001810">
    <property type="entry name" value="F-box_dom"/>
</dbReference>
<dbReference type="Proteomes" id="UP000799776">
    <property type="component" value="Unassembled WGS sequence"/>
</dbReference>
<sequence length="817" mass="90960">MTDPPPSYEVANARDHWSLIAQYIPSRDLCSAALVCRAWYKVFAPHLWGNPASHFGVQNDVVYVALTRFKRTLAWARLSTRELTHTLHFPPAHAELYDGPHADWLRNVLERLPRLQCLIVNGLPFFDHAALTMLRRPSDLRRASLSDSLHQELFDFPLFSLRYLDASRCPNATYSGLAEALRHFPALLYLDLSRTKAARDVNVLSTLRYCRRLRILKLRAISLRDEEIEVLAMALKTRLRSLDIRDNHLTDLGARILLSHCFRGTKNTPDRLNAETPDELSVLHPDSPPASSMRLFDWYNGEDLDERLRTCMSEEFAGRSVMDDSYQSGITHLYISNNQLTVEGMSGLLRSKSLYVLDAGTISKPKLGPHRTSSLLSPAYEDREGFSMPGAEKLTPVLAHYASKRLTYLRISHTVVTKNIPASDLTSGRSELEGSPAIYFPEEALELDPFNEVMELPTRANVQELPSLQQAPVELPADDRFPSELPGDGISQQDEVPTVTIDESAAQLSDVQRGSAFAAEAIADFPSSSPSPVPSAESNRSSFITAEDRRARLNLRQSNEGHLHPGMLPKVQTLVLTNIPATSTDESVSQRLIQFVQDCGSESQIAQLSAQGAYALPPGRNRKVAEHEFAESIFALRKLVLEIARPEDPTSSSKKLSTSWRQYPTRSSTEDDDSTAFWSAAGHDFSFFGDEECGIPDLEPGRSVPLAALTEKMTVVASEPDGGGMQGLSLDDETAAQQHKKAQSRSLDTIAELTRFRRDRKAVFEAAVARGADPDPMVEGYWSGEIAVVRPSSHEDGMRTGDVDVFGNYYEDGYNYR</sequence>
<gene>
    <name evidence="3" type="ORF">K490DRAFT_33861</name>
</gene>
<evidence type="ECO:0000259" key="2">
    <source>
        <dbReference type="Pfam" id="PF12937"/>
    </source>
</evidence>
<keyword evidence="4" id="KW-1185">Reference proteome</keyword>
<proteinExistence type="predicted"/>
<feature type="domain" description="F-box" evidence="2">
    <location>
        <begin position="19"/>
        <end position="50"/>
    </location>
</feature>
<accession>A0A9P4I1U3</accession>